<dbReference type="InterPro" id="IPR018389">
    <property type="entry name" value="DctP_fam"/>
</dbReference>
<protein>
    <submittedName>
        <fullName evidence="5">TRAP dicarboxylate transporter-DctP subunit</fullName>
    </submittedName>
</protein>
<evidence type="ECO:0000256" key="3">
    <source>
        <dbReference type="ARBA" id="ARBA00022764"/>
    </source>
</evidence>
<dbReference type="STRING" id="398580.Dshi_0607"/>
<dbReference type="NCBIfam" id="NF037995">
    <property type="entry name" value="TRAP_S1"/>
    <property type="match status" value="1"/>
</dbReference>
<feature type="signal peptide" evidence="4">
    <location>
        <begin position="1"/>
        <end position="23"/>
    </location>
</feature>
<dbReference type="InterPro" id="IPR038404">
    <property type="entry name" value="TRAP_DctP_sf"/>
</dbReference>
<gene>
    <name evidence="5" type="primary">dctP5</name>
    <name evidence="5" type="ordered locus">Dshi_0607</name>
</gene>
<dbReference type="Pfam" id="PF03480">
    <property type="entry name" value="DctP"/>
    <property type="match status" value="1"/>
</dbReference>
<dbReference type="AlphaFoldDB" id="A8LPN0"/>
<dbReference type="HOGENOM" id="CLU_056493_0_0_5"/>
<dbReference type="CDD" id="cd13602">
    <property type="entry name" value="PBP2_TRAP_BpDctp6_7"/>
    <property type="match status" value="1"/>
</dbReference>
<dbReference type="RefSeq" id="WP_012177285.1">
    <property type="nucleotide sequence ID" value="NC_009952.1"/>
</dbReference>
<evidence type="ECO:0000313" key="5">
    <source>
        <dbReference type="EMBL" id="ABV92353.1"/>
    </source>
</evidence>
<dbReference type="PANTHER" id="PTHR33376:SF4">
    <property type="entry name" value="SIALIC ACID-BINDING PERIPLASMIC PROTEIN SIAP"/>
    <property type="match status" value="1"/>
</dbReference>
<evidence type="ECO:0000256" key="2">
    <source>
        <dbReference type="ARBA" id="ARBA00022729"/>
    </source>
</evidence>
<name>A8LPN0_DINSH</name>
<dbReference type="eggNOG" id="COG1638">
    <property type="taxonomic scope" value="Bacteria"/>
</dbReference>
<organism evidence="5 6">
    <name type="scientific">Dinoroseobacter shibae (strain DSM 16493 / NCIMB 14021 / DFL 12)</name>
    <dbReference type="NCBI Taxonomy" id="398580"/>
    <lineage>
        <taxon>Bacteria</taxon>
        <taxon>Pseudomonadati</taxon>
        <taxon>Pseudomonadota</taxon>
        <taxon>Alphaproteobacteria</taxon>
        <taxon>Rhodobacterales</taxon>
        <taxon>Roseobacteraceae</taxon>
        <taxon>Dinoroseobacter</taxon>
    </lineage>
</organism>
<proteinExistence type="predicted"/>
<keyword evidence="3" id="KW-0574">Periplasm</keyword>
<sequence>MKLKHTLAAVCAATCLTTAPAFADGHGNIQEMKLEVVGTWGFLENWKVFEERFWTEVIPEASGGKITANAKPYTELGLKGYEVMAGVRKGAYDVVHALTSYSSQASPALEGIDLSGIIQDWDTYRQAVEAYRPIIEREVREKYNAQIVNIYPFPTQQLWCNLGDRSITNVSLADLAGKKIRTYSRTQGDFVEGLGASSITLALAEVVPALEKGVADCGVTGTMPAYNGKWSQVVTHNVRVRLGFAATFTAINLDTWESMNADTQNLILTEAKKFEDEIWEFEQTLDQAGMDCNAQGPCDRGQPGNMTPIEPDAEDQALLKKIAAETVVPRWAERCGSACAAEWNATVGKLIGITAPTDGS</sequence>
<keyword evidence="2 4" id="KW-0732">Signal</keyword>
<evidence type="ECO:0000313" key="6">
    <source>
        <dbReference type="Proteomes" id="UP000006833"/>
    </source>
</evidence>
<dbReference type="EMBL" id="CP000830">
    <property type="protein sequence ID" value="ABV92353.1"/>
    <property type="molecule type" value="Genomic_DNA"/>
</dbReference>
<evidence type="ECO:0000256" key="4">
    <source>
        <dbReference type="SAM" id="SignalP"/>
    </source>
</evidence>
<evidence type="ECO:0000256" key="1">
    <source>
        <dbReference type="ARBA" id="ARBA00004418"/>
    </source>
</evidence>
<dbReference type="GO" id="GO:0042597">
    <property type="term" value="C:periplasmic space"/>
    <property type="evidence" value="ECO:0007669"/>
    <property type="project" value="UniProtKB-SubCell"/>
</dbReference>
<dbReference type="Proteomes" id="UP000006833">
    <property type="component" value="Chromosome"/>
</dbReference>
<feature type="chain" id="PRO_5002726098" evidence="4">
    <location>
        <begin position="24"/>
        <end position="360"/>
    </location>
</feature>
<keyword evidence="6" id="KW-1185">Reference proteome</keyword>
<reference evidence="6" key="1">
    <citation type="journal article" date="2010" name="ISME J.">
        <title>The complete genome sequence of the algal symbiont Dinoroseobacter shibae: a hitchhiker's guide to life in the sea.</title>
        <authorList>
            <person name="Wagner-Dobler I."/>
            <person name="Ballhausen B."/>
            <person name="Berger M."/>
            <person name="Brinkhoff T."/>
            <person name="Buchholz I."/>
            <person name="Bunk B."/>
            <person name="Cypionka H."/>
            <person name="Daniel R."/>
            <person name="Drepper T."/>
            <person name="Gerdts G."/>
            <person name="Hahnke S."/>
            <person name="Han C."/>
            <person name="Jahn D."/>
            <person name="Kalhoefer D."/>
            <person name="Kiss H."/>
            <person name="Klenk H.P."/>
            <person name="Kyrpides N."/>
            <person name="Liebl W."/>
            <person name="Liesegang H."/>
            <person name="Meincke L."/>
            <person name="Pati A."/>
            <person name="Petersen J."/>
            <person name="Piekarski T."/>
            <person name="Pommerenke C."/>
            <person name="Pradella S."/>
            <person name="Pukall R."/>
            <person name="Rabus R."/>
            <person name="Stackebrandt E."/>
            <person name="Thole S."/>
            <person name="Thompson L."/>
            <person name="Tielen P."/>
            <person name="Tomasch J."/>
            <person name="von Jan M."/>
            <person name="Wanphrut N."/>
            <person name="Wichels A."/>
            <person name="Zech H."/>
            <person name="Simon M."/>
        </authorList>
    </citation>
    <scope>NUCLEOTIDE SEQUENCE [LARGE SCALE GENOMIC DNA]</scope>
    <source>
        <strain evidence="6">DSM 16493 / NCIMB 14021 / DFL 12</strain>
    </source>
</reference>
<dbReference type="KEGG" id="dsh:Dshi_0607"/>
<accession>A8LPN0</accession>
<dbReference type="PANTHER" id="PTHR33376">
    <property type="match status" value="1"/>
</dbReference>
<dbReference type="Gene3D" id="3.40.190.170">
    <property type="entry name" value="Bacterial extracellular solute-binding protein, family 7"/>
    <property type="match status" value="1"/>
</dbReference>
<dbReference type="GO" id="GO:0055085">
    <property type="term" value="P:transmembrane transport"/>
    <property type="evidence" value="ECO:0007669"/>
    <property type="project" value="InterPro"/>
</dbReference>
<comment type="subcellular location">
    <subcellularLocation>
        <location evidence="1">Periplasm</location>
    </subcellularLocation>
</comment>
<dbReference type="OrthoDB" id="8673861at2"/>